<feature type="transmembrane region" description="Helical" evidence="7">
    <location>
        <begin position="169"/>
        <end position="188"/>
    </location>
</feature>
<dbReference type="InterPro" id="IPR020846">
    <property type="entry name" value="MFS_dom"/>
</dbReference>
<proteinExistence type="predicted"/>
<organism evidence="9 10">
    <name type="scientific">Geodermatophilus obscurus</name>
    <dbReference type="NCBI Taxonomy" id="1861"/>
    <lineage>
        <taxon>Bacteria</taxon>
        <taxon>Bacillati</taxon>
        <taxon>Actinomycetota</taxon>
        <taxon>Actinomycetes</taxon>
        <taxon>Geodermatophilales</taxon>
        <taxon>Geodermatophilaceae</taxon>
        <taxon>Geodermatophilus</taxon>
    </lineage>
</organism>
<feature type="transmembrane region" description="Helical" evidence="7">
    <location>
        <begin position="200"/>
        <end position="224"/>
    </location>
</feature>
<dbReference type="Proteomes" id="UP000183642">
    <property type="component" value="Unassembled WGS sequence"/>
</dbReference>
<feature type="transmembrane region" description="Helical" evidence="7">
    <location>
        <begin position="396"/>
        <end position="416"/>
    </location>
</feature>
<accession>A0A1I5C930</accession>
<keyword evidence="6 7" id="KW-0472">Membrane</keyword>
<reference evidence="10" key="1">
    <citation type="submission" date="2016-10" db="EMBL/GenBank/DDBJ databases">
        <authorList>
            <person name="Varghese N."/>
            <person name="Submissions S."/>
        </authorList>
    </citation>
    <scope>NUCLEOTIDE SEQUENCE [LARGE SCALE GENOMIC DNA]</scope>
    <source>
        <strain evidence="10">DSM 43161</strain>
    </source>
</reference>
<feature type="transmembrane region" description="Helical" evidence="7">
    <location>
        <begin position="16"/>
        <end position="39"/>
    </location>
</feature>
<dbReference type="GO" id="GO:0022857">
    <property type="term" value="F:transmembrane transporter activity"/>
    <property type="evidence" value="ECO:0007669"/>
    <property type="project" value="InterPro"/>
</dbReference>
<evidence type="ECO:0000256" key="1">
    <source>
        <dbReference type="ARBA" id="ARBA00004651"/>
    </source>
</evidence>
<dbReference type="Pfam" id="PF07690">
    <property type="entry name" value="MFS_1"/>
    <property type="match status" value="1"/>
</dbReference>
<dbReference type="GO" id="GO:0005886">
    <property type="term" value="C:plasma membrane"/>
    <property type="evidence" value="ECO:0007669"/>
    <property type="project" value="UniProtKB-SubCell"/>
</dbReference>
<dbReference type="PANTHER" id="PTHR42718">
    <property type="entry name" value="MAJOR FACILITATOR SUPERFAMILY MULTIDRUG TRANSPORTER MFSC"/>
    <property type="match status" value="1"/>
</dbReference>
<keyword evidence="5 7" id="KW-1133">Transmembrane helix</keyword>
<evidence type="ECO:0000256" key="2">
    <source>
        <dbReference type="ARBA" id="ARBA00022448"/>
    </source>
</evidence>
<feature type="transmembrane region" description="Helical" evidence="7">
    <location>
        <begin position="300"/>
        <end position="324"/>
    </location>
</feature>
<evidence type="ECO:0000259" key="8">
    <source>
        <dbReference type="PROSITE" id="PS50850"/>
    </source>
</evidence>
<evidence type="ECO:0000256" key="3">
    <source>
        <dbReference type="ARBA" id="ARBA00022475"/>
    </source>
</evidence>
<dbReference type="Gene3D" id="1.20.1250.20">
    <property type="entry name" value="MFS general substrate transporter like domains"/>
    <property type="match status" value="1"/>
</dbReference>
<keyword evidence="2" id="KW-0813">Transport</keyword>
<gene>
    <name evidence="9" type="ORF">SAMN05660359_00169</name>
</gene>
<feature type="transmembrane region" description="Helical" evidence="7">
    <location>
        <begin position="141"/>
        <end position="163"/>
    </location>
</feature>
<dbReference type="RefSeq" id="WP_075011634.1">
    <property type="nucleotide sequence ID" value="NZ_FOWE01000001.1"/>
</dbReference>
<keyword evidence="3" id="KW-1003">Cell membrane</keyword>
<evidence type="ECO:0000313" key="9">
    <source>
        <dbReference type="EMBL" id="SFN83478.1"/>
    </source>
</evidence>
<name>A0A1I5C930_9ACTN</name>
<dbReference type="EMBL" id="FOWE01000001">
    <property type="protein sequence ID" value="SFN83478.1"/>
    <property type="molecule type" value="Genomic_DNA"/>
</dbReference>
<comment type="subcellular location">
    <subcellularLocation>
        <location evidence="1">Cell membrane</location>
        <topology evidence="1">Multi-pass membrane protein</topology>
    </subcellularLocation>
</comment>
<feature type="transmembrane region" description="Helical" evidence="7">
    <location>
        <begin position="230"/>
        <end position="250"/>
    </location>
</feature>
<dbReference type="PANTHER" id="PTHR42718:SF46">
    <property type="entry name" value="BLR6921 PROTEIN"/>
    <property type="match status" value="1"/>
</dbReference>
<dbReference type="SUPFAM" id="SSF103473">
    <property type="entry name" value="MFS general substrate transporter"/>
    <property type="match status" value="1"/>
</dbReference>
<feature type="transmembrane region" description="Helical" evidence="7">
    <location>
        <begin position="51"/>
        <end position="70"/>
    </location>
</feature>
<dbReference type="Gene3D" id="1.20.1720.10">
    <property type="entry name" value="Multidrug resistance protein D"/>
    <property type="match status" value="1"/>
</dbReference>
<evidence type="ECO:0000256" key="4">
    <source>
        <dbReference type="ARBA" id="ARBA00022692"/>
    </source>
</evidence>
<feature type="transmembrane region" description="Helical" evidence="7">
    <location>
        <begin position="366"/>
        <end position="389"/>
    </location>
</feature>
<keyword evidence="4 7" id="KW-0812">Transmembrane</keyword>
<evidence type="ECO:0000256" key="5">
    <source>
        <dbReference type="ARBA" id="ARBA00022989"/>
    </source>
</evidence>
<evidence type="ECO:0000313" key="10">
    <source>
        <dbReference type="Proteomes" id="UP000183642"/>
    </source>
</evidence>
<feature type="domain" description="Major facilitator superfamily (MFS) profile" evidence="8">
    <location>
        <begin position="16"/>
        <end position="455"/>
    </location>
</feature>
<feature type="transmembrane region" description="Helical" evidence="7">
    <location>
        <begin position="336"/>
        <end position="360"/>
    </location>
</feature>
<dbReference type="AlphaFoldDB" id="A0A1I5C930"/>
<dbReference type="InterPro" id="IPR011701">
    <property type="entry name" value="MFS"/>
</dbReference>
<protein>
    <submittedName>
        <fullName evidence="9">Major Facilitator Superfamily protein</fullName>
    </submittedName>
</protein>
<feature type="transmembrane region" description="Helical" evidence="7">
    <location>
        <begin position="82"/>
        <end position="101"/>
    </location>
</feature>
<feature type="transmembrane region" description="Helical" evidence="7">
    <location>
        <begin position="428"/>
        <end position="448"/>
    </location>
</feature>
<sequence length="473" mass="45198">MPQVVDTPVARTARGAVPVLCAVQFVDVLGTTLVVAALPAMLADLGAPPSAAAPVVTVYAVLFGALLVLGARLGDRLGHVRVLQAGLVLFGAASLAAATAPSVGVLVAARAALGAAAALSVPPALRLLTAAAPGEGPRRRALAAWSASGAAAGATGLVLGGVLTDTAGWRSLFWLTVPLSVLLLVAVARTAPRVPRRAEGALDLAGAGVLTAAVAAVVTGASLLEDAEHRLPGVLLVAAGTALAAVLPAVERRAADPLLPRAAVRDPGLQAGALASAANTAATSSAVTLATLHLQGAEGLGASAAGLALVPFSLCVVAGAALAARVLRRHPARTTAAAGLVVIAAGDAGLLATGLGVWAVPVAVAVSGLGIGLSSVAATSLGTAVAPALQGTAAGVVNTAAQLGTALGVAGVLLVARATEGSGLPLAGAPLGWLTAAAVALVAAALLLRRPAAPAATGVSVPGTTAVEGSNDA</sequence>
<dbReference type="InterPro" id="IPR036259">
    <property type="entry name" value="MFS_trans_sf"/>
</dbReference>
<evidence type="ECO:0000256" key="6">
    <source>
        <dbReference type="ARBA" id="ARBA00023136"/>
    </source>
</evidence>
<dbReference type="PROSITE" id="PS50850">
    <property type="entry name" value="MFS"/>
    <property type="match status" value="1"/>
</dbReference>
<evidence type="ECO:0000256" key="7">
    <source>
        <dbReference type="SAM" id="Phobius"/>
    </source>
</evidence>
<keyword evidence="10" id="KW-1185">Reference proteome</keyword>